<dbReference type="GeneID" id="105664585"/>
<protein>
    <submittedName>
        <fullName evidence="2">Uncharacterized protein</fullName>
    </submittedName>
</protein>
<dbReference type="KEGG" id="ccat:105664585"/>
<dbReference type="RefSeq" id="XP_020712886.1">
    <property type="nucleotide sequence ID" value="XM_020857227.1"/>
</dbReference>
<name>W8C7S5_CERCA</name>
<dbReference type="AlphaFoldDB" id="W8C7S5"/>
<evidence type="ECO:0000256" key="1">
    <source>
        <dbReference type="SAM" id="MobiDB-lite"/>
    </source>
</evidence>
<evidence type="ECO:0000313" key="2">
    <source>
        <dbReference type="EMBL" id="JAC06199.1"/>
    </source>
</evidence>
<sequence>MDPYVEEAMDKVAELQQQTHFCINNYAYHHKNNEFDVLRQKEKQLRVSAIYLNEFLGTLSDFQRTISEMNNKCDEIDVILSNLEKSDGESGTDNNKENIFVEKNKVN</sequence>
<dbReference type="OrthoDB" id="8042008at2759"/>
<reference evidence="2" key="2">
    <citation type="journal article" date="2014" name="BMC Genomics">
        <title>A genomic perspective to assessing quality of mass-reared SIT flies used in Mediterranean fruit fly (Ceratitis capitata) eradication in California.</title>
        <authorList>
            <person name="Calla B."/>
            <person name="Hall B."/>
            <person name="Hou S."/>
            <person name="Geib S.M."/>
        </authorList>
    </citation>
    <scope>NUCLEOTIDE SEQUENCE</scope>
</reference>
<accession>W8C7S5</accession>
<dbReference type="EMBL" id="GAMC01000357">
    <property type="protein sequence ID" value="JAC06199.1"/>
    <property type="molecule type" value="mRNA"/>
</dbReference>
<reference evidence="2" key="1">
    <citation type="submission" date="2013-07" db="EMBL/GenBank/DDBJ databases">
        <authorList>
            <person name="Geib S."/>
        </authorList>
    </citation>
    <scope>NUCLEOTIDE SEQUENCE</scope>
</reference>
<dbReference type="RefSeq" id="XP_020712885.1">
    <property type="nucleotide sequence ID" value="XM_020857226.1"/>
</dbReference>
<proteinExistence type="evidence at transcript level"/>
<organism evidence="2">
    <name type="scientific">Ceratitis capitata</name>
    <name type="common">Mediterranean fruit fly</name>
    <name type="synonym">Tephritis capitata</name>
    <dbReference type="NCBI Taxonomy" id="7213"/>
    <lineage>
        <taxon>Eukaryota</taxon>
        <taxon>Metazoa</taxon>
        <taxon>Ecdysozoa</taxon>
        <taxon>Arthropoda</taxon>
        <taxon>Hexapoda</taxon>
        <taxon>Insecta</taxon>
        <taxon>Pterygota</taxon>
        <taxon>Neoptera</taxon>
        <taxon>Endopterygota</taxon>
        <taxon>Diptera</taxon>
        <taxon>Brachycera</taxon>
        <taxon>Muscomorpha</taxon>
        <taxon>Tephritoidea</taxon>
        <taxon>Tephritidae</taxon>
        <taxon>Ceratitis</taxon>
        <taxon>Ceratitis</taxon>
    </lineage>
</organism>
<feature type="region of interest" description="Disordered" evidence="1">
    <location>
        <begin position="84"/>
        <end position="107"/>
    </location>
</feature>